<accession>A0A401UCX5</accession>
<keyword evidence="2" id="KW-1185">Reference proteome</keyword>
<sequence>MKTKNTISTEIIINAPAEKVWAVLTDLADYARWNPFMIKSAGEIKPGARLKNVMRTSSGTMSFAPVVQRVEAPFYFDWIGNLFFRGLFDGHHYFKIQKIADNQVKLIHGENFSGILSSFIFKKIGNDTRLNFVKMNQAIKSEAEKTDH</sequence>
<gene>
    <name evidence="1" type="ORF">SanaruYs_29670</name>
</gene>
<dbReference type="PANTHER" id="PTHR36166:SF1">
    <property type="entry name" value="SRPBCC DOMAIN-CONTAINING PROTEIN"/>
    <property type="match status" value="1"/>
</dbReference>
<dbReference type="OrthoDB" id="191189at2"/>
<proteinExistence type="predicted"/>
<dbReference type="InterPro" id="IPR023393">
    <property type="entry name" value="START-like_dom_sf"/>
</dbReference>
<dbReference type="EMBL" id="BHXQ01000005">
    <property type="protein sequence ID" value="GCC52729.1"/>
    <property type="molecule type" value="Genomic_DNA"/>
</dbReference>
<dbReference type="PANTHER" id="PTHR36166">
    <property type="entry name" value="CHROMOSOME 9, WHOLE GENOME SHOTGUN SEQUENCE"/>
    <property type="match status" value="1"/>
</dbReference>
<dbReference type="AlphaFoldDB" id="A0A401UCX5"/>
<reference evidence="1 2" key="1">
    <citation type="submission" date="2018-11" db="EMBL/GenBank/DDBJ databases">
        <title>Chryseotalea sanarue gen. nov., sp., nov., a member of the family Cytophagaceae, isolated from a brackish lake in Hamamatsu Japan.</title>
        <authorList>
            <person name="Maejima Y."/>
            <person name="Iino T."/>
            <person name="Muraguchi Y."/>
            <person name="Fukuda K."/>
            <person name="Ohkuma M."/>
            <person name="Moriuchi R."/>
            <person name="Dohra H."/>
            <person name="Kimbara K."/>
            <person name="Shintani M."/>
        </authorList>
    </citation>
    <scope>NUCLEOTIDE SEQUENCE [LARGE SCALE GENOMIC DNA]</scope>
    <source>
        <strain evidence="1 2">Ys</strain>
    </source>
</reference>
<dbReference type="RefSeq" id="WP_127123380.1">
    <property type="nucleotide sequence ID" value="NZ_BHXQ01000005.1"/>
</dbReference>
<dbReference type="SUPFAM" id="SSF55961">
    <property type="entry name" value="Bet v1-like"/>
    <property type="match status" value="1"/>
</dbReference>
<protein>
    <submittedName>
        <fullName evidence="1">SRPBCC domain-containing protein</fullName>
    </submittedName>
</protein>
<name>A0A401UCX5_9BACT</name>
<dbReference type="Gene3D" id="3.30.530.20">
    <property type="match status" value="1"/>
</dbReference>
<dbReference type="Pfam" id="PF10604">
    <property type="entry name" value="Polyketide_cyc2"/>
    <property type="match status" value="1"/>
</dbReference>
<dbReference type="InterPro" id="IPR019587">
    <property type="entry name" value="Polyketide_cyclase/dehydratase"/>
</dbReference>
<dbReference type="Proteomes" id="UP000288227">
    <property type="component" value="Unassembled WGS sequence"/>
</dbReference>
<organism evidence="1 2">
    <name type="scientific">Chryseotalea sanaruensis</name>
    <dbReference type="NCBI Taxonomy" id="2482724"/>
    <lineage>
        <taxon>Bacteria</taxon>
        <taxon>Pseudomonadati</taxon>
        <taxon>Bacteroidota</taxon>
        <taxon>Cytophagia</taxon>
        <taxon>Cytophagales</taxon>
        <taxon>Chryseotaleaceae</taxon>
        <taxon>Chryseotalea</taxon>
    </lineage>
</organism>
<comment type="caution">
    <text evidence="1">The sequence shown here is derived from an EMBL/GenBank/DDBJ whole genome shotgun (WGS) entry which is preliminary data.</text>
</comment>
<evidence type="ECO:0000313" key="2">
    <source>
        <dbReference type="Proteomes" id="UP000288227"/>
    </source>
</evidence>
<evidence type="ECO:0000313" key="1">
    <source>
        <dbReference type="EMBL" id="GCC52729.1"/>
    </source>
</evidence>
<dbReference type="CDD" id="cd07822">
    <property type="entry name" value="SRPBCC_4"/>
    <property type="match status" value="1"/>
</dbReference>